<sequence>MIENFTSSVKPSESTSYGLFNSRLIGLGNLGENVDLMVF</sequence>
<organism evidence="1 2">
    <name type="scientific">Legionella busanensis</name>
    <dbReference type="NCBI Taxonomy" id="190655"/>
    <lineage>
        <taxon>Bacteria</taxon>
        <taxon>Pseudomonadati</taxon>
        <taxon>Pseudomonadota</taxon>
        <taxon>Gammaproteobacteria</taxon>
        <taxon>Legionellales</taxon>
        <taxon>Legionellaceae</taxon>
        <taxon>Legionella</taxon>
    </lineage>
</organism>
<dbReference type="AlphaFoldDB" id="A0A378JXH9"/>
<proteinExistence type="predicted"/>
<dbReference type="EMBL" id="UGOD01000001">
    <property type="protein sequence ID" value="STX52932.1"/>
    <property type="molecule type" value="Genomic_DNA"/>
</dbReference>
<dbReference type="Proteomes" id="UP000254794">
    <property type="component" value="Unassembled WGS sequence"/>
</dbReference>
<protein>
    <submittedName>
        <fullName evidence="1">Uncharacterized protein</fullName>
    </submittedName>
</protein>
<name>A0A378JXH9_9GAMM</name>
<reference evidence="1 2" key="1">
    <citation type="submission" date="2018-06" db="EMBL/GenBank/DDBJ databases">
        <authorList>
            <consortium name="Pathogen Informatics"/>
            <person name="Doyle S."/>
        </authorList>
    </citation>
    <scope>NUCLEOTIDE SEQUENCE [LARGE SCALE GENOMIC DNA]</scope>
    <source>
        <strain evidence="1 2">NCTC13316</strain>
    </source>
</reference>
<accession>A0A378JXH9</accession>
<evidence type="ECO:0000313" key="2">
    <source>
        <dbReference type="Proteomes" id="UP000254794"/>
    </source>
</evidence>
<evidence type="ECO:0000313" key="1">
    <source>
        <dbReference type="EMBL" id="STX52932.1"/>
    </source>
</evidence>
<gene>
    <name evidence="1" type="ORF">NCTC13316_03058</name>
</gene>
<keyword evidence="2" id="KW-1185">Reference proteome</keyword>